<dbReference type="Pfam" id="PF00956">
    <property type="entry name" value="NAP"/>
    <property type="match status" value="1"/>
</dbReference>
<evidence type="ECO:0000313" key="6">
    <source>
        <dbReference type="Proteomes" id="UP000236291"/>
    </source>
</evidence>
<gene>
    <name evidence="5" type="ORF">L195_g048129</name>
</gene>
<sequence>MSNKLKVSHKSDNTEEIDGESDVSIEKLEEIQDELKKINEEATDEVLEIKQKYSEVSKPLYDKRNSLINFIPNFWITVFSIHPALNSLLNEEDHKIFKYINSLEVEDHEDVKSGYSITFNFNPNPYFEDTKIVKSFAFLGEGTTKVTNTPIKWKEEKEIPNGISHEKKGNKMPHYDISFFSWVSEPEQKGGSDEIYHNIANMIKDDLWLNPLKYFNNEDYDEDEDESCDVEKDDNNDDQDYDDKEEK</sequence>
<organism evidence="5 6">
    <name type="scientific">Trifolium pratense</name>
    <name type="common">Red clover</name>
    <dbReference type="NCBI Taxonomy" id="57577"/>
    <lineage>
        <taxon>Eukaryota</taxon>
        <taxon>Viridiplantae</taxon>
        <taxon>Streptophyta</taxon>
        <taxon>Embryophyta</taxon>
        <taxon>Tracheophyta</taxon>
        <taxon>Spermatophyta</taxon>
        <taxon>Magnoliopsida</taxon>
        <taxon>eudicotyledons</taxon>
        <taxon>Gunneridae</taxon>
        <taxon>Pentapetalae</taxon>
        <taxon>rosids</taxon>
        <taxon>fabids</taxon>
        <taxon>Fabales</taxon>
        <taxon>Fabaceae</taxon>
        <taxon>Papilionoideae</taxon>
        <taxon>50 kb inversion clade</taxon>
        <taxon>NPAAA clade</taxon>
        <taxon>Hologalegina</taxon>
        <taxon>IRL clade</taxon>
        <taxon>Trifolieae</taxon>
        <taxon>Trifolium</taxon>
    </lineage>
</organism>
<dbReference type="AlphaFoldDB" id="A0A2K3JKE6"/>
<feature type="region of interest" description="Disordered" evidence="4">
    <location>
        <begin position="1"/>
        <end position="23"/>
    </location>
</feature>
<dbReference type="GO" id="GO:0006334">
    <property type="term" value="P:nucleosome assembly"/>
    <property type="evidence" value="ECO:0007669"/>
    <property type="project" value="InterPro"/>
</dbReference>
<dbReference type="Gene3D" id="1.20.5.1500">
    <property type="match status" value="1"/>
</dbReference>
<protein>
    <submittedName>
        <fullName evidence="5">Protein SET-like</fullName>
    </submittedName>
</protein>
<name>A0A2K3JKE6_TRIPR</name>
<evidence type="ECO:0000256" key="4">
    <source>
        <dbReference type="SAM" id="MobiDB-lite"/>
    </source>
</evidence>
<proteinExistence type="inferred from homology"/>
<evidence type="ECO:0000256" key="3">
    <source>
        <dbReference type="RuleBase" id="RU003876"/>
    </source>
</evidence>
<feature type="compositionally biased region" description="Acidic residues" evidence="4">
    <location>
        <begin position="14"/>
        <end position="23"/>
    </location>
</feature>
<dbReference type="Proteomes" id="UP000236291">
    <property type="component" value="Unassembled WGS sequence"/>
</dbReference>
<evidence type="ECO:0000256" key="2">
    <source>
        <dbReference type="ARBA" id="ARBA00023186"/>
    </source>
</evidence>
<reference evidence="5 6" key="1">
    <citation type="journal article" date="2014" name="Am. J. Bot.">
        <title>Genome assembly and annotation for red clover (Trifolium pratense; Fabaceae).</title>
        <authorList>
            <person name="Istvanek J."/>
            <person name="Jaros M."/>
            <person name="Krenek A."/>
            <person name="Repkova J."/>
        </authorList>
    </citation>
    <scope>NUCLEOTIDE SEQUENCE [LARGE SCALE GENOMIC DNA]</scope>
    <source>
        <strain evidence="6">cv. Tatra</strain>
        <tissue evidence="5">Young leaves</tissue>
    </source>
</reference>
<dbReference type="Gene3D" id="3.30.1120.90">
    <property type="entry name" value="Nucleosome assembly protein"/>
    <property type="match status" value="1"/>
</dbReference>
<evidence type="ECO:0000256" key="1">
    <source>
        <dbReference type="ARBA" id="ARBA00009947"/>
    </source>
</evidence>
<dbReference type="GO" id="GO:0042393">
    <property type="term" value="F:histone binding"/>
    <property type="evidence" value="ECO:0007669"/>
    <property type="project" value="UniProtKB-ARBA"/>
</dbReference>
<feature type="region of interest" description="Disordered" evidence="4">
    <location>
        <begin position="219"/>
        <end position="247"/>
    </location>
</feature>
<accession>A0A2K3JKE6</accession>
<dbReference type="GO" id="GO:0005634">
    <property type="term" value="C:nucleus"/>
    <property type="evidence" value="ECO:0007669"/>
    <property type="project" value="InterPro"/>
</dbReference>
<dbReference type="InterPro" id="IPR002164">
    <property type="entry name" value="NAP_family"/>
</dbReference>
<dbReference type="GO" id="GO:0000724">
    <property type="term" value="P:double-strand break repair via homologous recombination"/>
    <property type="evidence" value="ECO:0007669"/>
    <property type="project" value="UniProtKB-ARBA"/>
</dbReference>
<comment type="similarity">
    <text evidence="1 3">Belongs to the nucleosome assembly protein (NAP) family.</text>
</comment>
<keyword evidence="2" id="KW-0143">Chaperone</keyword>
<dbReference type="SUPFAM" id="SSF143113">
    <property type="entry name" value="NAP-like"/>
    <property type="match status" value="1"/>
</dbReference>
<reference evidence="5 6" key="2">
    <citation type="journal article" date="2017" name="Front. Plant Sci.">
        <title>Gene Classification and Mining of Molecular Markers Useful in Red Clover (Trifolium pratense) Breeding.</title>
        <authorList>
            <person name="Istvanek J."/>
            <person name="Dluhosova J."/>
            <person name="Dluhos P."/>
            <person name="Patkova L."/>
            <person name="Nedelnik J."/>
            <person name="Repkova J."/>
        </authorList>
    </citation>
    <scope>NUCLEOTIDE SEQUENCE [LARGE SCALE GENOMIC DNA]</scope>
    <source>
        <strain evidence="6">cv. Tatra</strain>
        <tissue evidence="5">Young leaves</tissue>
    </source>
</reference>
<dbReference type="PANTHER" id="PTHR11875">
    <property type="entry name" value="TESTIS-SPECIFIC Y-ENCODED PROTEIN"/>
    <property type="match status" value="1"/>
</dbReference>
<evidence type="ECO:0000313" key="5">
    <source>
        <dbReference type="EMBL" id="PNX54509.1"/>
    </source>
</evidence>
<comment type="caution">
    <text evidence="5">The sequence shown here is derived from an EMBL/GenBank/DDBJ whole genome shotgun (WGS) entry which is preliminary data.</text>
</comment>
<dbReference type="InterPro" id="IPR037231">
    <property type="entry name" value="NAP-like_sf"/>
</dbReference>
<dbReference type="STRING" id="57577.A0A2K3JKE6"/>
<dbReference type="EMBL" id="ASHM01068231">
    <property type="protein sequence ID" value="PNX54509.1"/>
    <property type="molecule type" value="Genomic_DNA"/>
</dbReference>